<protein>
    <submittedName>
        <fullName evidence="1">Uncharacterized protein</fullName>
    </submittedName>
</protein>
<dbReference type="EMBL" id="CAJNIZ010047502">
    <property type="protein sequence ID" value="CAE7769033.1"/>
    <property type="molecule type" value="Genomic_DNA"/>
</dbReference>
<proteinExistence type="predicted"/>
<evidence type="ECO:0000313" key="2">
    <source>
        <dbReference type="Proteomes" id="UP000649617"/>
    </source>
</evidence>
<reference evidence="1" key="1">
    <citation type="submission" date="2021-02" db="EMBL/GenBank/DDBJ databases">
        <authorList>
            <person name="Dougan E. K."/>
            <person name="Rhodes N."/>
            <person name="Thang M."/>
            <person name="Chan C."/>
        </authorList>
    </citation>
    <scope>NUCLEOTIDE SEQUENCE</scope>
</reference>
<organism evidence="1 2">
    <name type="scientific">Symbiodinium pilosum</name>
    <name type="common">Dinoflagellate</name>
    <dbReference type="NCBI Taxonomy" id="2952"/>
    <lineage>
        <taxon>Eukaryota</taxon>
        <taxon>Sar</taxon>
        <taxon>Alveolata</taxon>
        <taxon>Dinophyceae</taxon>
        <taxon>Suessiales</taxon>
        <taxon>Symbiodiniaceae</taxon>
        <taxon>Symbiodinium</taxon>
    </lineage>
</organism>
<keyword evidence="2" id="KW-1185">Reference proteome</keyword>
<comment type="caution">
    <text evidence="1">The sequence shown here is derived from an EMBL/GenBank/DDBJ whole genome shotgun (WGS) entry which is preliminary data.</text>
</comment>
<dbReference type="AlphaFoldDB" id="A0A812YBZ3"/>
<name>A0A812YBZ3_SYMPI</name>
<dbReference type="Proteomes" id="UP000649617">
    <property type="component" value="Unassembled WGS sequence"/>
</dbReference>
<feature type="non-terminal residue" evidence="1">
    <location>
        <position position="1"/>
    </location>
</feature>
<evidence type="ECO:0000313" key="1">
    <source>
        <dbReference type="EMBL" id="CAE7769033.1"/>
    </source>
</evidence>
<feature type="non-terminal residue" evidence="1">
    <location>
        <position position="88"/>
    </location>
</feature>
<accession>A0A812YBZ3</accession>
<sequence>SFLGPGIEFKECNAADLPMGGPAAIMSQDEEARTIIKDASFINCSGPSGLAVESFGYLVVQRTRFTGTLHVLQSNVSLSASHVDCLDA</sequence>
<gene>
    <name evidence="1" type="ORF">SPIL2461_LOCUS22610</name>
</gene>